<dbReference type="InterPro" id="IPR000835">
    <property type="entry name" value="HTH_MarR-typ"/>
</dbReference>
<comment type="caution">
    <text evidence="2">The sequence shown here is derived from an EMBL/GenBank/DDBJ whole genome shotgun (WGS) entry which is preliminary data.</text>
</comment>
<evidence type="ECO:0000259" key="1">
    <source>
        <dbReference type="PROSITE" id="PS50995"/>
    </source>
</evidence>
<dbReference type="Proteomes" id="UP001549076">
    <property type="component" value="Unassembled WGS sequence"/>
</dbReference>
<dbReference type="EMBL" id="JBEPML010000014">
    <property type="protein sequence ID" value="MET3793399.1"/>
    <property type="molecule type" value="Genomic_DNA"/>
</dbReference>
<dbReference type="Gene3D" id="1.10.10.10">
    <property type="entry name" value="Winged helix-like DNA-binding domain superfamily/Winged helix DNA-binding domain"/>
    <property type="match status" value="1"/>
</dbReference>
<dbReference type="RefSeq" id="WP_354197291.1">
    <property type="nucleotide sequence ID" value="NZ_JBEPML010000014.1"/>
</dbReference>
<reference evidence="2 3" key="1">
    <citation type="submission" date="2024-06" db="EMBL/GenBank/DDBJ databases">
        <title>Genomic Encyclopedia of Type Strains, Phase IV (KMG-IV): sequencing the most valuable type-strain genomes for metagenomic binning, comparative biology and taxonomic classification.</title>
        <authorList>
            <person name="Goeker M."/>
        </authorList>
    </citation>
    <scope>NUCLEOTIDE SEQUENCE [LARGE SCALE GENOMIC DNA]</scope>
    <source>
        <strain evidence="2 3">DSM 27865</strain>
    </source>
</reference>
<dbReference type="PANTHER" id="PTHR33164">
    <property type="entry name" value="TRANSCRIPTIONAL REGULATOR, MARR FAMILY"/>
    <property type="match status" value="1"/>
</dbReference>
<dbReference type="Pfam" id="PF01047">
    <property type="entry name" value="MarR"/>
    <property type="match status" value="1"/>
</dbReference>
<dbReference type="CDD" id="cd00090">
    <property type="entry name" value="HTH_ARSR"/>
    <property type="match status" value="1"/>
</dbReference>
<dbReference type="PROSITE" id="PS50995">
    <property type="entry name" value="HTH_MARR_2"/>
    <property type="match status" value="1"/>
</dbReference>
<protein>
    <submittedName>
        <fullName evidence="2">DNA-binding MarR family transcriptional regulator</fullName>
    </submittedName>
</protein>
<dbReference type="SMART" id="SM00347">
    <property type="entry name" value="HTH_MARR"/>
    <property type="match status" value="1"/>
</dbReference>
<sequence>MEPPFVAPPVHARIAEGLERIAMALRADDWVRARTAGVTPTQLAILRLLDGRHRGWTVKDLSLHLGVSQPTATDSILALERKALIEKRADPADGRAVRIVITSAGRAVVRAGHETAGAVDRATSALNDDDQEQLLVQLVSVIHQLQEQGTIPIQRMCVSCRYFRPYAHADAAQPHHCNFVDAAFGQQDLRIDCRDHETADPSARAATWGAFQKDHHPPGE</sequence>
<accession>A0ABV2N2X2</accession>
<dbReference type="GO" id="GO:0003677">
    <property type="term" value="F:DNA binding"/>
    <property type="evidence" value="ECO:0007669"/>
    <property type="project" value="UniProtKB-KW"/>
</dbReference>
<dbReference type="InterPro" id="IPR036390">
    <property type="entry name" value="WH_DNA-bd_sf"/>
</dbReference>
<evidence type="ECO:0000313" key="3">
    <source>
        <dbReference type="Proteomes" id="UP001549076"/>
    </source>
</evidence>
<feature type="domain" description="HTH marR-type" evidence="1">
    <location>
        <begin position="11"/>
        <end position="144"/>
    </location>
</feature>
<name>A0ABV2N2X2_9HYPH</name>
<dbReference type="InterPro" id="IPR039422">
    <property type="entry name" value="MarR/SlyA-like"/>
</dbReference>
<dbReference type="InterPro" id="IPR036388">
    <property type="entry name" value="WH-like_DNA-bd_sf"/>
</dbReference>
<proteinExistence type="predicted"/>
<dbReference type="PANTHER" id="PTHR33164:SF43">
    <property type="entry name" value="HTH-TYPE TRANSCRIPTIONAL REPRESSOR YETL"/>
    <property type="match status" value="1"/>
</dbReference>
<evidence type="ECO:0000313" key="2">
    <source>
        <dbReference type="EMBL" id="MET3793399.1"/>
    </source>
</evidence>
<dbReference type="InterPro" id="IPR011991">
    <property type="entry name" value="ArsR-like_HTH"/>
</dbReference>
<dbReference type="SUPFAM" id="SSF46785">
    <property type="entry name" value="Winged helix' DNA-binding domain"/>
    <property type="match status" value="1"/>
</dbReference>
<gene>
    <name evidence="2" type="ORF">ABID37_003627</name>
</gene>
<keyword evidence="3" id="KW-1185">Reference proteome</keyword>
<keyword evidence="2" id="KW-0238">DNA-binding</keyword>
<organism evidence="2 3">
    <name type="scientific">Aquamicrobium terrae</name>
    <dbReference type="NCBI Taxonomy" id="1324945"/>
    <lineage>
        <taxon>Bacteria</taxon>
        <taxon>Pseudomonadati</taxon>
        <taxon>Pseudomonadota</taxon>
        <taxon>Alphaproteobacteria</taxon>
        <taxon>Hyphomicrobiales</taxon>
        <taxon>Phyllobacteriaceae</taxon>
        <taxon>Aquamicrobium</taxon>
    </lineage>
</organism>